<organism evidence="9 10">
    <name type="scientific">Alligator mississippiensis</name>
    <name type="common">American alligator</name>
    <dbReference type="NCBI Taxonomy" id="8496"/>
    <lineage>
        <taxon>Eukaryota</taxon>
        <taxon>Metazoa</taxon>
        <taxon>Chordata</taxon>
        <taxon>Craniata</taxon>
        <taxon>Vertebrata</taxon>
        <taxon>Euteleostomi</taxon>
        <taxon>Archelosauria</taxon>
        <taxon>Archosauria</taxon>
        <taxon>Crocodylia</taxon>
        <taxon>Alligatoridae</taxon>
        <taxon>Alligatorinae</taxon>
        <taxon>Alligator</taxon>
    </lineage>
</organism>
<keyword evidence="4 7" id="KW-0812">Transmembrane</keyword>
<feature type="transmembrane region" description="Helical" evidence="8">
    <location>
        <begin position="275"/>
        <end position="296"/>
    </location>
</feature>
<evidence type="ECO:0000313" key="9">
    <source>
        <dbReference type="EMBL" id="KYO40816.1"/>
    </source>
</evidence>
<dbReference type="InterPro" id="IPR023271">
    <property type="entry name" value="Aquaporin-like"/>
</dbReference>
<sequence length="306" mass="32290">MSNFSTLYSCHSPISSNCSSFPEEESQTSTVKHKKLVETPFSHCFADSRSWGRSSMPDLFPYLYLWAVPLGVGIISGARRPKDGSSHQRIFIGDRNGESACLSVITNPEGAGPMGPALAHGFSLGIMVAVLGKISGGHFNPAVTLAALAAGGLSPLLLLPYWLCQLSGGMLGALLAKSMVPEAIFFNRTGGGCMVQDGSTVGMAVCAELTLSFLLLIAVLMGSLAEHSKTPLAPFCIGFALATGILVSGSISGSCLNPARAFGPALISTHWDNHWVYWIGPLTSAVLASVLYRIVLAGRSRRLFLK</sequence>
<dbReference type="InterPro" id="IPR022357">
    <property type="entry name" value="MIP_CS"/>
</dbReference>
<keyword evidence="5 8" id="KW-1133">Transmembrane helix</keyword>
<keyword evidence="6 8" id="KW-0472">Membrane</keyword>
<evidence type="ECO:0000313" key="10">
    <source>
        <dbReference type="Proteomes" id="UP000050525"/>
    </source>
</evidence>
<keyword evidence="3 7" id="KW-0813">Transport</keyword>
<dbReference type="PRINTS" id="PR00783">
    <property type="entry name" value="MINTRINSICP"/>
</dbReference>
<dbReference type="GO" id="GO:0015250">
    <property type="term" value="F:water channel activity"/>
    <property type="evidence" value="ECO:0007669"/>
    <property type="project" value="TreeGrafter"/>
</dbReference>
<accession>A0A151NVD0</accession>
<proteinExistence type="inferred from homology"/>
<comment type="similarity">
    <text evidence="2 7">Belongs to the MIP/aquaporin (TC 1.A.8) family.</text>
</comment>
<feature type="transmembrane region" description="Helical" evidence="8">
    <location>
        <begin position="59"/>
        <end position="78"/>
    </location>
</feature>
<dbReference type="PANTHER" id="PTHR45665:SF59">
    <property type="entry name" value="AQUAPORIN-8"/>
    <property type="match status" value="1"/>
</dbReference>
<reference evidence="9 10" key="1">
    <citation type="journal article" date="2012" name="Genome Biol.">
        <title>Sequencing three crocodilian genomes to illuminate the evolution of archosaurs and amniotes.</title>
        <authorList>
            <person name="St John J.A."/>
            <person name="Braun E.L."/>
            <person name="Isberg S.R."/>
            <person name="Miles L.G."/>
            <person name="Chong A.Y."/>
            <person name="Gongora J."/>
            <person name="Dalzell P."/>
            <person name="Moran C."/>
            <person name="Bed'hom B."/>
            <person name="Abzhanov A."/>
            <person name="Burgess S.C."/>
            <person name="Cooksey A.M."/>
            <person name="Castoe T.A."/>
            <person name="Crawford N.G."/>
            <person name="Densmore L.D."/>
            <person name="Drew J.C."/>
            <person name="Edwards S.V."/>
            <person name="Faircloth B.C."/>
            <person name="Fujita M.K."/>
            <person name="Greenwold M.J."/>
            <person name="Hoffmann F.G."/>
            <person name="Howard J.M."/>
            <person name="Iguchi T."/>
            <person name="Janes D.E."/>
            <person name="Khan S.Y."/>
            <person name="Kohno S."/>
            <person name="de Koning A.J."/>
            <person name="Lance S.L."/>
            <person name="McCarthy F.M."/>
            <person name="McCormack J.E."/>
            <person name="Merchant M.E."/>
            <person name="Peterson D.G."/>
            <person name="Pollock D.D."/>
            <person name="Pourmand N."/>
            <person name="Raney B.J."/>
            <person name="Roessler K.A."/>
            <person name="Sanford J.R."/>
            <person name="Sawyer R.H."/>
            <person name="Schmidt C.J."/>
            <person name="Triplett E.W."/>
            <person name="Tuberville T.D."/>
            <person name="Venegas-Anaya M."/>
            <person name="Howard J.T."/>
            <person name="Jarvis E.D."/>
            <person name="Guillette L.J.Jr."/>
            <person name="Glenn T.C."/>
            <person name="Green R.E."/>
            <person name="Ray D.A."/>
        </authorList>
    </citation>
    <scope>NUCLEOTIDE SEQUENCE [LARGE SCALE GENOMIC DNA]</scope>
    <source>
        <strain evidence="9">KSC_2009_1</strain>
    </source>
</reference>
<dbReference type="PRINTS" id="PR02020">
    <property type="entry name" value="AQUAPORIN8"/>
</dbReference>
<dbReference type="AlphaFoldDB" id="A0A151NVD0"/>
<gene>
    <name evidence="9" type="ORF">Y1Q_0013384</name>
</gene>
<keyword evidence="10" id="KW-1185">Reference proteome</keyword>
<dbReference type="SUPFAM" id="SSF81338">
    <property type="entry name" value="Aquaporin-like"/>
    <property type="match status" value="1"/>
</dbReference>
<evidence type="ECO:0000256" key="6">
    <source>
        <dbReference type="ARBA" id="ARBA00023136"/>
    </source>
</evidence>
<feature type="transmembrane region" description="Helical" evidence="8">
    <location>
        <begin position="117"/>
        <end position="135"/>
    </location>
</feature>
<dbReference type="EMBL" id="AKHW03001857">
    <property type="protein sequence ID" value="KYO40816.1"/>
    <property type="molecule type" value="Genomic_DNA"/>
</dbReference>
<name>A0A151NVD0_ALLMI</name>
<evidence type="ECO:0000256" key="5">
    <source>
        <dbReference type="ARBA" id="ARBA00022989"/>
    </source>
</evidence>
<dbReference type="InterPro" id="IPR000425">
    <property type="entry name" value="MIP"/>
</dbReference>
<comment type="subcellular location">
    <subcellularLocation>
        <location evidence="1">Membrane</location>
        <topology evidence="1">Multi-pass membrane protein</topology>
    </subcellularLocation>
</comment>
<comment type="caution">
    <text evidence="9">The sequence shown here is derived from an EMBL/GenBank/DDBJ whole genome shotgun (WGS) entry which is preliminary data.</text>
</comment>
<evidence type="ECO:0000256" key="1">
    <source>
        <dbReference type="ARBA" id="ARBA00004141"/>
    </source>
</evidence>
<dbReference type="Proteomes" id="UP000050525">
    <property type="component" value="Unassembled WGS sequence"/>
</dbReference>
<dbReference type="STRING" id="8496.A0A151NVD0"/>
<evidence type="ECO:0000256" key="2">
    <source>
        <dbReference type="ARBA" id="ARBA00006175"/>
    </source>
</evidence>
<evidence type="ECO:0000256" key="3">
    <source>
        <dbReference type="ARBA" id="ARBA00022448"/>
    </source>
</evidence>
<dbReference type="PROSITE" id="PS00221">
    <property type="entry name" value="MIP"/>
    <property type="match status" value="1"/>
</dbReference>
<feature type="transmembrane region" description="Helical" evidence="8">
    <location>
        <begin position="232"/>
        <end position="251"/>
    </location>
</feature>
<protein>
    <submittedName>
        <fullName evidence="9">Aquaporin-8-like</fullName>
    </submittedName>
</protein>
<dbReference type="InterPro" id="IPR023277">
    <property type="entry name" value="Aquaporin_8"/>
</dbReference>
<evidence type="ECO:0000256" key="7">
    <source>
        <dbReference type="RuleBase" id="RU000477"/>
    </source>
</evidence>
<dbReference type="GO" id="GO:0005886">
    <property type="term" value="C:plasma membrane"/>
    <property type="evidence" value="ECO:0007669"/>
    <property type="project" value="TreeGrafter"/>
</dbReference>
<dbReference type="InterPro" id="IPR034294">
    <property type="entry name" value="Aquaporin_transptr"/>
</dbReference>
<feature type="transmembrane region" description="Helical" evidence="8">
    <location>
        <begin position="201"/>
        <end position="220"/>
    </location>
</feature>
<evidence type="ECO:0000256" key="8">
    <source>
        <dbReference type="SAM" id="Phobius"/>
    </source>
</evidence>
<dbReference type="Gene3D" id="1.20.1080.10">
    <property type="entry name" value="Glycerol uptake facilitator protein"/>
    <property type="match status" value="1"/>
</dbReference>
<dbReference type="Pfam" id="PF00230">
    <property type="entry name" value="MIP"/>
    <property type="match status" value="1"/>
</dbReference>
<feature type="transmembrane region" description="Helical" evidence="8">
    <location>
        <begin position="142"/>
        <end position="163"/>
    </location>
</feature>
<evidence type="ECO:0000256" key="4">
    <source>
        <dbReference type="ARBA" id="ARBA00022692"/>
    </source>
</evidence>
<dbReference type="PANTHER" id="PTHR45665">
    <property type="entry name" value="AQUAPORIN-8"/>
    <property type="match status" value="1"/>
</dbReference>